<dbReference type="Proteomes" id="UP001220670">
    <property type="component" value="Unassembled WGS sequence"/>
</dbReference>
<evidence type="ECO:0000256" key="1">
    <source>
        <dbReference type="SAM" id="Phobius"/>
    </source>
</evidence>
<comment type="caution">
    <text evidence="2">The sequence shown here is derived from an EMBL/GenBank/DDBJ whole genome shotgun (WGS) entry which is preliminary data.</text>
</comment>
<evidence type="ECO:0000313" key="2">
    <source>
        <dbReference type="EMBL" id="MDC2830468.1"/>
    </source>
</evidence>
<feature type="transmembrane region" description="Helical" evidence="1">
    <location>
        <begin position="129"/>
        <end position="151"/>
    </location>
</feature>
<dbReference type="AlphaFoldDB" id="A0AAJ1HTL4"/>
<dbReference type="Pfam" id="PF09512">
    <property type="entry name" value="ThiW"/>
    <property type="match status" value="1"/>
</dbReference>
<proteinExistence type="predicted"/>
<dbReference type="PIRSF" id="PIRSF024534">
    <property type="entry name" value="ThiW"/>
    <property type="match status" value="1"/>
</dbReference>
<dbReference type="NCBIfam" id="TIGR02359">
    <property type="entry name" value="thiW"/>
    <property type="match status" value="1"/>
</dbReference>
<accession>A0AAJ1HTL4</accession>
<dbReference type="InterPro" id="IPR012652">
    <property type="entry name" value="ThiW"/>
</dbReference>
<dbReference type="Gene3D" id="1.10.1760.20">
    <property type="match status" value="1"/>
</dbReference>
<gene>
    <name evidence="2" type="primary">thiW</name>
    <name evidence="2" type="ORF">PO250_09270</name>
</gene>
<sequence>MKKRTYKLVLTAILSALAVCGGSIFSFPIGFAKCAPTQSLINIVSGVVLGPEWAVVQALLTSTVRNLLGTGTILAYPGSIFGAWLSGWLFKRFGKIWLAAIGELIGTGLIGALTAYPIAAALMGAKGSLFLFVPSFAISAIVGGLLAWVILKAAWQPIRHFAKIE</sequence>
<keyword evidence="1" id="KW-1133">Transmembrane helix</keyword>
<keyword evidence="1" id="KW-0472">Membrane</keyword>
<protein>
    <submittedName>
        <fullName evidence="2">Energy coupling factor transporter S component ThiW</fullName>
    </submittedName>
</protein>
<feature type="transmembrane region" description="Helical" evidence="1">
    <location>
        <begin position="97"/>
        <end position="123"/>
    </location>
</feature>
<keyword evidence="1" id="KW-0812">Transmembrane</keyword>
<feature type="transmembrane region" description="Helical" evidence="1">
    <location>
        <begin position="67"/>
        <end position="90"/>
    </location>
</feature>
<reference evidence="2" key="1">
    <citation type="submission" date="2023-01" db="EMBL/GenBank/DDBJ databases">
        <title>Genome analysis of 13 Lactobacillus isolated from gut of wild boar.</title>
        <authorList>
            <person name="Papp P."/>
            <person name="Libisch B."/>
            <person name="Nagy T."/>
            <person name="Olasz F."/>
        </authorList>
    </citation>
    <scope>NUCLEOTIDE SEQUENCE</scope>
    <source>
        <strain evidence="2">F146</strain>
    </source>
</reference>
<dbReference type="EMBL" id="JAQONE010000026">
    <property type="protein sequence ID" value="MDC2830468.1"/>
    <property type="molecule type" value="Genomic_DNA"/>
</dbReference>
<evidence type="ECO:0000313" key="3">
    <source>
        <dbReference type="Proteomes" id="UP001220670"/>
    </source>
</evidence>
<name>A0AAJ1HTL4_LIMMU</name>
<organism evidence="2 3">
    <name type="scientific">Limosilactobacillus mucosae</name>
    <name type="common">Lactobacillus mucosae</name>
    <dbReference type="NCBI Taxonomy" id="97478"/>
    <lineage>
        <taxon>Bacteria</taxon>
        <taxon>Bacillati</taxon>
        <taxon>Bacillota</taxon>
        <taxon>Bacilli</taxon>
        <taxon>Lactobacillales</taxon>
        <taxon>Lactobacillaceae</taxon>
        <taxon>Limosilactobacillus</taxon>
    </lineage>
</organism>
<dbReference type="RefSeq" id="WP_169462032.1">
    <property type="nucleotide sequence ID" value="NZ_JAQOMV010000036.1"/>
</dbReference>